<sequence>MTQEILDAIDTAYQYGNATTGGKNADYIPFLAKVPSDLFGISVITADGQCFKKGNHDYKFALESISKVFTLALVMENIGADAVREKLGDSPTGLPFNSVQAIELHDGKPLSPLVNAGAIAAASLVPGDDVESCWANILGMQSQFAGRSIELSDEVNRSEQDTNFHNRAIAWLLYSAGTCYSDPMRAVDIYTRQCSTLVDCVDLATMGATLAAGGINPVTKKRVIQEKHVAPLLAEMMMEGLYTSSGDWAYTVGLPAKSGVGGGLVAIIPGKCAIAAFSPPLDEAGNSVRAQAAIAKMEELLGGNIFKSH</sequence>
<feature type="binding site" evidence="5">
    <location>
        <position position="260"/>
    </location>
    <ligand>
        <name>substrate</name>
    </ligand>
</feature>
<comment type="similarity">
    <text evidence="1 5">Belongs to the glutaminase family.</text>
</comment>
<name>A0A502BJQ1_9HYPH</name>
<dbReference type="Gene3D" id="3.40.710.10">
    <property type="entry name" value="DD-peptidase/beta-lactamase superfamily"/>
    <property type="match status" value="1"/>
</dbReference>
<evidence type="ECO:0000256" key="4">
    <source>
        <dbReference type="ARBA" id="ARBA00049534"/>
    </source>
</evidence>
<dbReference type="InterPro" id="IPR012338">
    <property type="entry name" value="Beta-lactam/transpept-like"/>
</dbReference>
<organism evidence="6 7">
    <name type="scientific">Brucella gallinifaecis</name>
    <dbReference type="NCBI Taxonomy" id="215590"/>
    <lineage>
        <taxon>Bacteria</taxon>
        <taxon>Pseudomonadati</taxon>
        <taxon>Pseudomonadota</taxon>
        <taxon>Alphaproteobacteria</taxon>
        <taxon>Hyphomicrobiales</taxon>
        <taxon>Brucellaceae</taxon>
        <taxon>Brucella/Ochrobactrum group</taxon>
        <taxon>Brucella</taxon>
    </lineage>
</organism>
<evidence type="ECO:0000256" key="3">
    <source>
        <dbReference type="ARBA" id="ARBA00022801"/>
    </source>
</evidence>
<reference evidence="6 7" key="1">
    <citation type="journal article" date="2003" name="Int. J. Syst. Evol. Microbiol.">
        <title>Towards a standardized format for the description of a novel species (of an established genus): Ochrobactrum gallinifaecis sp. nov.</title>
        <authorList>
            <person name="Kampfer P."/>
            <person name="Buczolits S."/>
            <person name="Albrecht A."/>
            <person name="Busse H.J."/>
            <person name="Stackebrandt E."/>
        </authorList>
    </citation>
    <scope>NUCLEOTIDE SEQUENCE [LARGE SCALE GENOMIC DNA]</scope>
    <source>
        <strain evidence="6 7">ISO 196</strain>
    </source>
</reference>
<evidence type="ECO:0000256" key="1">
    <source>
        <dbReference type="ARBA" id="ARBA00011076"/>
    </source>
</evidence>
<proteinExistence type="inferred from homology"/>
<comment type="caution">
    <text evidence="6">The sequence shown here is derived from an EMBL/GenBank/DDBJ whole genome shotgun (WGS) entry which is preliminary data.</text>
</comment>
<evidence type="ECO:0000313" key="6">
    <source>
        <dbReference type="EMBL" id="TPF74310.1"/>
    </source>
</evidence>
<evidence type="ECO:0000313" key="7">
    <source>
        <dbReference type="Proteomes" id="UP000315388"/>
    </source>
</evidence>
<keyword evidence="7" id="KW-1185">Reference proteome</keyword>
<dbReference type="GO" id="GO:0004359">
    <property type="term" value="F:glutaminase activity"/>
    <property type="evidence" value="ECO:0007669"/>
    <property type="project" value="UniProtKB-UniRule"/>
</dbReference>
<feature type="binding site" evidence="5">
    <location>
        <position position="159"/>
    </location>
    <ligand>
        <name>substrate</name>
    </ligand>
</feature>
<feature type="binding site" evidence="5">
    <location>
        <position position="115"/>
    </location>
    <ligand>
        <name>substrate</name>
    </ligand>
</feature>
<dbReference type="HAMAP" id="MF_00313">
    <property type="entry name" value="Glutaminase"/>
    <property type="match status" value="1"/>
</dbReference>
<feature type="binding site" evidence="5">
    <location>
        <position position="190"/>
    </location>
    <ligand>
        <name>substrate</name>
    </ligand>
</feature>
<comment type="subunit">
    <text evidence="5">Homotetramer.</text>
</comment>
<protein>
    <recommendedName>
        <fullName evidence="2 5">Glutaminase</fullName>
        <ecNumber evidence="2 5">3.5.1.2</ecNumber>
    </recommendedName>
</protein>
<dbReference type="PANTHER" id="PTHR12544:SF48">
    <property type="entry name" value="GLUTAMINASE 1"/>
    <property type="match status" value="1"/>
</dbReference>
<evidence type="ECO:0000256" key="2">
    <source>
        <dbReference type="ARBA" id="ARBA00012918"/>
    </source>
</evidence>
<feature type="binding site" evidence="5">
    <location>
        <position position="242"/>
    </location>
    <ligand>
        <name>substrate</name>
    </ligand>
</feature>
<dbReference type="GO" id="GO:0006537">
    <property type="term" value="P:glutamate biosynthetic process"/>
    <property type="evidence" value="ECO:0007669"/>
    <property type="project" value="TreeGrafter"/>
</dbReference>
<feature type="binding site" evidence="5">
    <location>
        <position position="166"/>
    </location>
    <ligand>
        <name>substrate</name>
    </ligand>
</feature>
<accession>A0A502BJQ1</accession>
<dbReference type="NCBIfam" id="NF009020">
    <property type="entry name" value="PRK12356.1"/>
    <property type="match status" value="1"/>
</dbReference>
<dbReference type="AlphaFoldDB" id="A0A502BJQ1"/>
<dbReference type="EC" id="3.5.1.2" evidence="2 5"/>
<dbReference type="EMBL" id="VEWJ01000013">
    <property type="protein sequence ID" value="TPF74310.1"/>
    <property type="molecule type" value="Genomic_DNA"/>
</dbReference>
<dbReference type="Proteomes" id="UP000315388">
    <property type="component" value="Unassembled WGS sequence"/>
</dbReference>
<gene>
    <name evidence="5 6" type="primary">glsA</name>
    <name evidence="6" type="ORF">FHY56_15280</name>
</gene>
<dbReference type="RefSeq" id="WP_140906017.1">
    <property type="nucleotide sequence ID" value="NZ_JBHTMD010000012.1"/>
</dbReference>
<dbReference type="InterPro" id="IPR015868">
    <property type="entry name" value="Glutaminase"/>
</dbReference>
<dbReference type="PANTHER" id="PTHR12544">
    <property type="entry name" value="GLUTAMINASE"/>
    <property type="match status" value="1"/>
</dbReference>
<feature type="binding site" evidence="5">
    <location>
        <position position="64"/>
    </location>
    <ligand>
        <name>substrate</name>
    </ligand>
</feature>
<evidence type="ECO:0000256" key="5">
    <source>
        <dbReference type="HAMAP-Rule" id="MF_00313"/>
    </source>
</evidence>
<dbReference type="SUPFAM" id="SSF56601">
    <property type="entry name" value="beta-lactamase/transpeptidase-like"/>
    <property type="match status" value="1"/>
</dbReference>
<dbReference type="OrthoDB" id="9788822at2"/>
<keyword evidence="3 5" id="KW-0378">Hydrolase</keyword>
<keyword evidence="5" id="KW-0007">Acetylation</keyword>
<comment type="catalytic activity">
    <reaction evidence="4 5">
        <text>L-glutamine + H2O = L-glutamate + NH4(+)</text>
        <dbReference type="Rhea" id="RHEA:15889"/>
        <dbReference type="ChEBI" id="CHEBI:15377"/>
        <dbReference type="ChEBI" id="CHEBI:28938"/>
        <dbReference type="ChEBI" id="CHEBI:29985"/>
        <dbReference type="ChEBI" id="CHEBI:58359"/>
        <dbReference type="EC" id="3.5.1.2"/>
    </reaction>
</comment>
<dbReference type="GO" id="GO:0006543">
    <property type="term" value="P:L-glutamine catabolic process"/>
    <property type="evidence" value="ECO:0007669"/>
    <property type="project" value="TreeGrafter"/>
</dbReference>
<dbReference type="NCBIfam" id="TIGR03814">
    <property type="entry name" value="Gln_ase"/>
    <property type="match status" value="1"/>
</dbReference>
<dbReference type="Pfam" id="PF04960">
    <property type="entry name" value="Glutaminase"/>
    <property type="match status" value="1"/>
</dbReference>